<sequence length="145" mass="15966">MSKLLEMAVEIVSAHASTSRMSKEELLAELSEIHSALKQLDDGEQTAETTEESVASNEPAVPLKKAFGKDKVYCMICGKGMTTLGRHLRMVHGMTPVEYRKKFGIPRSQSLAAKNYSEQRKQMAIERGLGDKLAAARAARKTAEK</sequence>
<accession>A0A1G7DLM7</accession>
<dbReference type="EMBL" id="FNAQ01000014">
    <property type="protein sequence ID" value="SDE52373.1"/>
    <property type="molecule type" value="Genomic_DNA"/>
</dbReference>
<dbReference type="InterPro" id="IPR008807">
    <property type="entry name" value="ROS_MUCR"/>
</dbReference>
<dbReference type="OrthoDB" id="9809693at2"/>
<dbReference type="Pfam" id="PF05443">
    <property type="entry name" value="ROS_MUCR"/>
    <property type="match status" value="1"/>
</dbReference>
<dbReference type="Gene3D" id="1.10.10.1550">
    <property type="entry name" value="ROS/MUCR transcriptional regulator protein"/>
    <property type="match status" value="1"/>
</dbReference>
<reference evidence="3" key="1">
    <citation type="submission" date="2016-10" db="EMBL/GenBank/DDBJ databases">
        <authorList>
            <person name="Varghese N."/>
            <person name="Submissions S."/>
        </authorList>
    </citation>
    <scope>NUCLEOTIDE SEQUENCE [LARGE SCALE GENOMIC DNA]</scope>
    <source>
        <strain evidence="3">DSM 8987</strain>
    </source>
</reference>
<comment type="similarity">
    <text evidence="1">Belongs to the ros/MucR family.</text>
</comment>
<dbReference type="RefSeq" id="WP_092079623.1">
    <property type="nucleotide sequence ID" value="NZ_FNAQ01000014.1"/>
</dbReference>
<keyword evidence="3" id="KW-1185">Reference proteome</keyword>
<name>A0A1G7DLM7_9BACT</name>
<dbReference type="STRING" id="57664.SAMN05661003_11443"/>
<evidence type="ECO:0000256" key="1">
    <source>
        <dbReference type="ARBA" id="ARBA00007031"/>
    </source>
</evidence>
<gene>
    <name evidence="2" type="ORF">SAMN05661003_11443</name>
</gene>
<proteinExistence type="inferred from homology"/>
<dbReference type="GO" id="GO:0006355">
    <property type="term" value="P:regulation of DNA-templated transcription"/>
    <property type="evidence" value="ECO:0007669"/>
    <property type="project" value="InterPro"/>
</dbReference>
<protein>
    <submittedName>
        <fullName evidence="2">Transcriptional regulator, MucR family</fullName>
    </submittedName>
</protein>
<dbReference type="AlphaFoldDB" id="A0A1G7DLM7"/>
<dbReference type="GO" id="GO:0003677">
    <property type="term" value="F:DNA binding"/>
    <property type="evidence" value="ECO:0007669"/>
    <property type="project" value="InterPro"/>
</dbReference>
<organism evidence="2 3">
    <name type="scientific">Desulfuromonas thiophila</name>
    <dbReference type="NCBI Taxonomy" id="57664"/>
    <lineage>
        <taxon>Bacteria</taxon>
        <taxon>Pseudomonadati</taxon>
        <taxon>Thermodesulfobacteriota</taxon>
        <taxon>Desulfuromonadia</taxon>
        <taxon>Desulfuromonadales</taxon>
        <taxon>Desulfuromonadaceae</taxon>
        <taxon>Desulfuromonas</taxon>
    </lineage>
</organism>
<evidence type="ECO:0000313" key="3">
    <source>
        <dbReference type="Proteomes" id="UP000243205"/>
    </source>
</evidence>
<dbReference type="GO" id="GO:0008270">
    <property type="term" value="F:zinc ion binding"/>
    <property type="evidence" value="ECO:0007669"/>
    <property type="project" value="InterPro"/>
</dbReference>
<dbReference type="Proteomes" id="UP000243205">
    <property type="component" value="Unassembled WGS sequence"/>
</dbReference>
<dbReference type="InterPro" id="IPR041920">
    <property type="entry name" value="ROS/MUCR_sf"/>
</dbReference>
<evidence type="ECO:0000313" key="2">
    <source>
        <dbReference type="EMBL" id="SDE52373.1"/>
    </source>
</evidence>